<reference evidence="2" key="1">
    <citation type="journal article" date="2019" name="Int. J. Syst. Evol. Microbiol.">
        <title>The Global Catalogue of Microorganisms (GCM) 10K type strain sequencing project: providing services to taxonomists for standard genome sequencing and annotation.</title>
        <authorList>
            <consortium name="The Broad Institute Genomics Platform"/>
            <consortium name="The Broad Institute Genome Sequencing Center for Infectious Disease"/>
            <person name="Wu L."/>
            <person name="Ma J."/>
        </authorList>
    </citation>
    <scope>NUCLEOTIDE SEQUENCE [LARGE SCALE GENOMIC DNA]</scope>
    <source>
        <strain evidence="2">KACC 13778</strain>
    </source>
</reference>
<keyword evidence="2" id="KW-1185">Reference proteome</keyword>
<evidence type="ECO:0000313" key="2">
    <source>
        <dbReference type="Proteomes" id="UP001595956"/>
    </source>
</evidence>
<gene>
    <name evidence="1" type="ORF">ACFPKY_02345</name>
</gene>
<accession>A0ABW0MXY7</accession>
<name>A0ABW0MXY7_9ACTN</name>
<organism evidence="1 2">
    <name type="scientific">Nocardioides caricicola</name>
    <dbReference type="NCBI Taxonomy" id="634770"/>
    <lineage>
        <taxon>Bacteria</taxon>
        <taxon>Bacillati</taxon>
        <taxon>Actinomycetota</taxon>
        <taxon>Actinomycetes</taxon>
        <taxon>Propionibacteriales</taxon>
        <taxon>Nocardioidaceae</taxon>
        <taxon>Nocardioides</taxon>
    </lineage>
</organism>
<evidence type="ECO:0000313" key="1">
    <source>
        <dbReference type="EMBL" id="MFC5491918.1"/>
    </source>
</evidence>
<dbReference type="RefSeq" id="WP_345177833.1">
    <property type="nucleotide sequence ID" value="NZ_BAABFQ010000006.1"/>
</dbReference>
<proteinExistence type="predicted"/>
<dbReference type="Proteomes" id="UP001595956">
    <property type="component" value="Unassembled WGS sequence"/>
</dbReference>
<comment type="caution">
    <text evidence="1">The sequence shown here is derived from an EMBL/GenBank/DDBJ whole genome shotgun (WGS) entry which is preliminary data.</text>
</comment>
<protein>
    <submittedName>
        <fullName evidence="1">Uncharacterized protein</fullName>
    </submittedName>
</protein>
<sequence>MHEPGARLRGGVRYEEPILTLDSVTGPGGRPVESLRLTRIREDGVPVSPIGVEDFGLEPGPGRSVTCRVPCGFGNMPAVVSFVDSVTGQEHRFEVSYEGSRPGCGGALYGGTHVDLDLGE</sequence>
<dbReference type="EMBL" id="JBHSMD010000001">
    <property type="protein sequence ID" value="MFC5491918.1"/>
    <property type="molecule type" value="Genomic_DNA"/>
</dbReference>